<accession>A0ABS5LDB0</accession>
<feature type="domain" description="Sulfatase-modifying factor enzyme-like" evidence="1">
    <location>
        <begin position="326"/>
        <end position="417"/>
    </location>
</feature>
<organism evidence="2 3">
    <name type="scientific">Metabacillus flavus</name>
    <dbReference type="NCBI Taxonomy" id="2823519"/>
    <lineage>
        <taxon>Bacteria</taxon>
        <taxon>Bacillati</taxon>
        <taxon>Bacillota</taxon>
        <taxon>Bacilli</taxon>
        <taxon>Bacillales</taxon>
        <taxon>Bacillaceae</taxon>
        <taxon>Metabacillus</taxon>
    </lineage>
</organism>
<dbReference type="PANTHER" id="PTHR23150">
    <property type="entry name" value="SULFATASE MODIFYING FACTOR 1, 2"/>
    <property type="match status" value="1"/>
</dbReference>
<dbReference type="InterPro" id="IPR042095">
    <property type="entry name" value="SUMF_sf"/>
</dbReference>
<protein>
    <submittedName>
        <fullName evidence="2">Ergothioneine biosynthesis protein EgtB</fullName>
    </submittedName>
</protein>
<sequence>MLLQNDQKQLLKRFKEVRYLSEQLTEPLEIEDFVVQGMADASPPKWHLAHTTWFFERFILKDHLAGYEELNPQFDYLFNSYYETIGPFHPRNQRGLLTRPTAKEVFSYRNYVNAHIEKLFNDLPESKAELVLDLLEIGLQHEQQHQELLLTDIKYNFAQNPLLPVYSEASEPSGINSREFAMIPIDGGLAEIGHSGRDFCFDNESPRHKVYLEPFSLASHPVTNGEYVKFIEGGGYEKPEYWLSDGWTHIKKEGWNAPMYWFKAEDGWNTFTLSGQKKIGLDEPVCHVSFYEADAYARWAGKRLPTEAEWEHALESTVCEGNFVESRNFHPRPANSRNGKFYQAYGDVWEWTASAYTPYPGSKPLEGALGEYNAKFMCNQMVLRGGSCATSSSHIRSSYRNFFQPEKRWQFSGFRLAEDAE</sequence>
<dbReference type="Pfam" id="PF03781">
    <property type="entry name" value="FGE-sulfatase"/>
    <property type="match status" value="2"/>
</dbReference>
<proteinExistence type="predicted"/>
<feature type="domain" description="Sulfatase-modifying factor enzyme-like" evidence="1">
    <location>
        <begin position="181"/>
        <end position="317"/>
    </location>
</feature>
<dbReference type="SUPFAM" id="SSF56436">
    <property type="entry name" value="C-type lectin-like"/>
    <property type="match status" value="1"/>
</dbReference>
<dbReference type="InterPro" id="IPR005532">
    <property type="entry name" value="SUMF_dom"/>
</dbReference>
<dbReference type="InterPro" id="IPR017806">
    <property type="entry name" value="EgtB"/>
</dbReference>
<name>A0ABS5LDB0_9BACI</name>
<reference evidence="2 3" key="1">
    <citation type="submission" date="2021-04" db="EMBL/GenBank/DDBJ databases">
        <title>Metabacillus sp. strain KIGAM252 whole genome sequence.</title>
        <authorList>
            <person name="Seo M.-J."/>
            <person name="Cho E.-S."/>
            <person name="Hwang C.Y."/>
            <person name="Yoon D.J."/>
        </authorList>
    </citation>
    <scope>NUCLEOTIDE SEQUENCE [LARGE SCALE GENOMIC DNA]</scope>
    <source>
        <strain evidence="2 3">KIGAM252</strain>
    </source>
</reference>
<dbReference type="NCBIfam" id="TIGR03440">
    <property type="entry name" value="egtB_TIGR03440"/>
    <property type="match status" value="1"/>
</dbReference>
<dbReference type="EMBL" id="JAGVRK010000001">
    <property type="protein sequence ID" value="MBS2968728.1"/>
    <property type="molecule type" value="Genomic_DNA"/>
</dbReference>
<dbReference type="Gene3D" id="3.90.1580.10">
    <property type="entry name" value="paralog of FGE (formylglycine-generating enzyme)"/>
    <property type="match status" value="1"/>
</dbReference>
<dbReference type="InterPro" id="IPR051043">
    <property type="entry name" value="Sulfatase_Mod_Factor_Kinase"/>
</dbReference>
<gene>
    <name evidence="2" type="primary">egtB</name>
    <name evidence="2" type="ORF">J9317_08155</name>
</gene>
<evidence type="ECO:0000313" key="3">
    <source>
        <dbReference type="Proteomes" id="UP000682403"/>
    </source>
</evidence>
<evidence type="ECO:0000313" key="2">
    <source>
        <dbReference type="EMBL" id="MBS2968728.1"/>
    </source>
</evidence>
<comment type="caution">
    <text evidence="2">The sequence shown here is derived from an EMBL/GenBank/DDBJ whole genome shotgun (WGS) entry which is preliminary data.</text>
</comment>
<dbReference type="PANTHER" id="PTHR23150:SF36">
    <property type="entry name" value="HERCYNINE OXYGENASE"/>
    <property type="match status" value="1"/>
</dbReference>
<dbReference type="RefSeq" id="WP_211557757.1">
    <property type="nucleotide sequence ID" value="NZ_JAGVRK010000001.1"/>
</dbReference>
<keyword evidence="3" id="KW-1185">Reference proteome</keyword>
<dbReference type="Proteomes" id="UP000682403">
    <property type="component" value="Unassembled WGS sequence"/>
</dbReference>
<evidence type="ECO:0000259" key="1">
    <source>
        <dbReference type="Pfam" id="PF03781"/>
    </source>
</evidence>
<dbReference type="InterPro" id="IPR016187">
    <property type="entry name" value="CTDL_fold"/>
</dbReference>